<organism evidence="1">
    <name type="scientific">marine sediment metagenome</name>
    <dbReference type="NCBI Taxonomy" id="412755"/>
    <lineage>
        <taxon>unclassified sequences</taxon>
        <taxon>metagenomes</taxon>
        <taxon>ecological metagenomes</taxon>
    </lineage>
</organism>
<evidence type="ECO:0008006" key="2">
    <source>
        <dbReference type="Google" id="ProtNLM"/>
    </source>
</evidence>
<accession>X0TLU0</accession>
<proteinExistence type="predicted"/>
<evidence type="ECO:0000313" key="1">
    <source>
        <dbReference type="EMBL" id="GAF89102.1"/>
    </source>
</evidence>
<reference evidence="1" key="1">
    <citation type="journal article" date="2014" name="Front. Microbiol.">
        <title>High frequency of phylogenetically diverse reductive dehalogenase-homologous genes in deep subseafloor sedimentary metagenomes.</title>
        <authorList>
            <person name="Kawai M."/>
            <person name="Futagami T."/>
            <person name="Toyoda A."/>
            <person name="Takaki Y."/>
            <person name="Nishi S."/>
            <person name="Hori S."/>
            <person name="Arai W."/>
            <person name="Tsubouchi T."/>
            <person name="Morono Y."/>
            <person name="Uchiyama I."/>
            <person name="Ito T."/>
            <person name="Fujiyama A."/>
            <person name="Inagaki F."/>
            <person name="Takami H."/>
        </authorList>
    </citation>
    <scope>NUCLEOTIDE SEQUENCE</scope>
    <source>
        <strain evidence="1">Expedition CK06-06</strain>
    </source>
</reference>
<dbReference type="EMBL" id="BARS01012687">
    <property type="protein sequence ID" value="GAF89102.1"/>
    <property type="molecule type" value="Genomic_DNA"/>
</dbReference>
<dbReference type="Gene3D" id="3.30.420.240">
    <property type="match status" value="1"/>
</dbReference>
<sequence length="139" mass="15721">LKVFIDCIGIGAGIVDRLHEMGYMQVIPVNVARSSTNKERYANLRAELWDTMKEWLLQVELPVEIPDIDALHGQLCSLGYKFRSNGQLLIESKIDLRARGMPSPDMADALSLTFYDSAFSTDHHVETTFISTREKGMFI</sequence>
<protein>
    <recommendedName>
        <fullName evidence="2">Terminase large subunit gp17-like C-terminal domain-containing protein</fullName>
    </recommendedName>
</protein>
<feature type="non-terminal residue" evidence="1">
    <location>
        <position position="1"/>
    </location>
</feature>
<name>X0TLU0_9ZZZZ</name>
<dbReference type="AlphaFoldDB" id="X0TLU0"/>
<gene>
    <name evidence="1" type="ORF">S01H1_22468</name>
</gene>
<comment type="caution">
    <text evidence="1">The sequence shown here is derived from an EMBL/GenBank/DDBJ whole genome shotgun (WGS) entry which is preliminary data.</text>
</comment>